<dbReference type="Proteomes" id="UP001197093">
    <property type="component" value="Unassembled WGS sequence"/>
</dbReference>
<keyword evidence="1" id="KW-0560">Oxidoreductase</keyword>
<dbReference type="GO" id="GO:0005737">
    <property type="term" value="C:cytoplasm"/>
    <property type="evidence" value="ECO:0007669"/>
    <property type="project" value="TreeGrafter"/>
</dbReference>
<reference evidence="3" key="1">
    <citation type="submission" date="2023-02" db="EMBL/GenBank/DDBJ databases">
        <authorList>
            <person name="Palmer J.M."/>
        </authorList>
    </citation>
    <scope>NUCLEOTIDE SEQUENCE</scope>
    <source>
        <strain evidence="3">FW57</strain>
    </source>
</reference>
<comment type="caution">
    <text evidence="3">The sequence shown here is derived from an EMBL/GenBank/DDBJ whole genome shotgun (WGS) entry which is preliminary data.</text>
</comment>
<evidence type="ECO:0000259" key="2">
    <source>
        <dbReference type="Pfam" id="PF00248"/>
    </source>
</evidence>
<proteinExistence type="predicted"/>
<evidence type="ECO:0000256" key="1">
    <source>
        <dbReference type="ARBA" id="ARBA00023002"/>
    </source>
</evidence>
<dbReference type="CDD" id="cd19077">
    <property type="entry name" value="AKR_AKR8A1-2"/>
    <property type="match status" value="1"/>
</dbReference>
<dbReference type="InterPro" id="IPR036812">
    <property type="entry name" value="NAD(P)_OxRdtase_dom_sf"/>
</dbReference>
<dbReference type="SUPFAM" id="SSF51430">
    <property type="entry name" value="NAD(P)-linked oxidoreductase"/>
    <property type="match status" value="1"/>
</dbReference>
<accession>A0AAD4I1X5</accession>
<organism evidence="3 4">
    <name type="scientific">Staphylotrichum longicolle</name>
    <dbReference type="NCBI Taxonomy" id="669026"/>
    <lineage>
        <taxon>Eukaryota</taxon>
        <taxon>Fungi</taxon>
        <taxon>Dikarya</taxon>
        <taxon>Ascomycota</taxon>
        <taxon>Pezizomycotina</taxon>
        <taxon>Sordariomycetes</taxon>
        <taxon>Sordariomycetidae</taxon>
        <taxon>Sordariales</taxon>
        <taxon>Chaetomiaceae</taxon>
        <taxon>Staphylotrichum</taxon>
    </lineage>
</organism>
<dbReference type="InterPro" id="IPR023210">
    <property type="entry name" value="NADP_OxRdtase_dom"/>
</dbReference>
<evidence type="ECO:0000313" key="3">
    <source>
        <dbReference type="EMBL" id="KAG7292577.1"/>
    </source>
</evidence>
<dbReference type="PANTHER" id="PTHR43625:SF78">
    <property type="entry name" value="PYRIDOXAL REDUCTASE-RELATED"/>
    <property type="match status" value="1"/>
</dbReference>
<dbReference type="Gene3D" id="3.20.20.100">
    <property type="entry name" value="NADP-dependent oxidoreductase domain"/>
    <property type="match status" value="1"/>
</dbReference>
<name>A0AAD4I1X5_9PEZI</name>
<evidence type="ECO:0000313" key="4">
    <source>
        <dbReference type="Proteomes" id="UP001197093"/>
    </source>
</evidence>
<feature type="domain" description="NADP-dependent oxidoreductase" evidence="2">
    <location>
        <begin position="12"/>
        <end position="295"/>
    </location>
</feature>
<dbReference type="AlphaFoldDB" id="A0AAD4I1X5"/>
<dbReference type="InterPro" id="IPR050791">
    <property type="entry name" value="Aldo-Keto_reductase"/>
</dbReference>
<dbReference type="Pfam" id="PF00248">
    <property type="entry name" value="Aldo_ket_red"/>
    <property type="match status" value="1"/>
</dbReference>
<dbReference type="EMBL" id="JAHCVI010000001">
    <property type="protein sequence ID" value="KAG7292577.1"/>
    <property type="molecule type" value="Genomic_DNA"/>
</dbReference>
<gene>
    <name evidence="3" type="ORF">NEMBOFW57_002612</name>
</gene>
<dbReference type="PANTHER" id="PTHR43625">
    <property type="entry name" value="AFLATOXIN B1 ALDEHYDE REDUCTASE"/>
    <property type="match status" value="1"/>
</dbReference>
<keyword evidence="4" id="KW-1185">Reference proteome</keyword>
<dbReference type="GO" id="GO:0016491">
    <property type="term" value="F:oxidoreductase activity"/>
    <property type="evidence" value="ECO:0007669"/>
    <property type="project" value="UniProtKB-KW"/>
</dbReference>
<protein>
    <recommendedName>
        <fullName evidence="2">NADP-dependent oxidoreductase domain-containing protein</fullName>
    </recommendedName>
</protein>
<sequence>MGHTIQGKQVGNIGFGLMGLTWRPNKIPDEENFAVIKAALESGCNYMNGGEYYEKYPEDQDKILLNIKGCIFDNLRPNSSPWGVKTSVENSVRLIGGKGRIHQFEPARKDPNTDIETTIAALKEQVDAGNIGGIALSEVSAATIRRAAKVAKIEAVEIELSLWCTEPLENGVAQACAELDIPIIAYSPLGHGILTGKYKSLSDIPEGDFRATLPRFQPDVFERNLRLVHEVEKLAAKKGCTPGQVAIGWVLALSRRPGMPRIIPIPGASRPERVRENAVEVELSEEEMAELDRIVKEFVPVGDRYPEHQMKALDTTTE</sequence>